<keyword evidence="2" id="KW-1185">Reference proteome</keyword>
<comment type="caution">
    <text evidence="1">The sequence shown here is derived from an EMBL/GenBank/DDBJ whole genome shotgun (WGS) entry which is preliminary data.</text>
</comment>
<proteinExistence type="predicted"/>
<name>A0ABQ9Z8D1_9CRUS</name>
<accession>A0ABQ9Z8D1</accession>
<gene>
    <name evidence="1" type="ORF">OUZ56_018149</name>
</gene>
<evidence type="ECO:0000313" key="1">
    <source>
        <dbReference type="EMBL" id="KAK4009131.1"/>
    </source>
</evidence>
<dbReference type="EMBL" id="JAOYFB010000003">
    <property type="protein sequence ID" value="KAK4009131.1"/>
    <property type="molecule type" value="Genomic_DNA"/>
</dbReference>
<reference evidence="1 2" key="1">
    <citation type="journal article" date="2023" name="Nucleic Acids Res.">
        <title>The hologenome of Daphnia magna reveals possible DNA methylation and microbiome-mediated evolution of the host genome.</title>
        <authorList>
            <person name="Chaturvedi A."/>
            <person name="Li X."/>
            <person name="Dhandapani V."/>
            <person name="Marshall H."/>
            <person name="Kissane S."/>
            <person name="Cuenca-Cambronero M."/>
            <person name="Asole G."/>
            <person name="Calvet F."/>
            <person name="Ruiz-Romero M."/>
            <person name="Marangio P."/>
            <person name="Guigo R."/>
            <person name="Rago D."/>
            <person name="Mirbahai L."/>
            <person name="Eastwood N."/>
            <person name="Colbourne J.K."/>
            <person name="Zhou J."/>
            <person name="Mallon E."/>
            <person name="Orsini L."/>
        </authorList>
    </citation>
    <scope>NUCLEOTIDE SEQUENCE [LARGE SCALE GENOMIC DNA]</scope>
    <source>
        <strain evidence="1">LRV0_1</strain>
    </source>
</reference>
<evidence type="ECO:0000313" key="2">
    <source>
        <dbReference type="Proteomes" id="UP001234178"/>
    </source>
</evidence>
<protein>
    <submittedName>
        <fullName evidence="1">Uncharacterized protein</fullName>
    </submittedName>
</protein>
<dbReference type="Proteomes" id="UP001234178">
    <property type="component" value="Unassembled WGS sequence"/>
</dbReference>
<sequence length="77" mass="8959">MSHIPPLYRGSYEGWCNNTSNLNFILLHINSVQHCVLCSQEPFVKPYALLLTDLRLEELHLDGIWLRLKLRANPELT</sequence>
<organism evidence="1 2">
    <name type="scientific">Daphnia magna</name>
    <dbReference type="NCBI Taxonomy" id="35525"/>
    <lineage>
        <taxon>Eukaryota</taxon>
        <taxon>Metazoa</taxon>
        <taxon>Ecdysozoa</taxon>
        <taxon>Arthropoda</taxon>
        <taxon>Crustacea</taxon>
        <taxon>Branchiopoda</taxon>
        <taxon>Diplostraca</taxon>
        <taxon>Cladocera</taxon>
        <taxon>Anomopoda</taxon>
        <taxon>Daphniidae</taxon>
        <taxon>Daphnia</taxon>
    </lineage>
</organism>